<comment type="caution">
    <text evidence="1">The sequence shown here is derived from an EMBL/GenBank/DDBJ whole genome shotgun (WGS) entry which is preliminary data.</text>
</comment>
<evidence type="ECO:0000313" key="1">
    <source>
        <dbReference type="EMBL" id="CAI6334493.1"/>
    </source>
</evidence>
<proteinExistence type="predicted"/>
<protein>
    <submittedName>
        <fullName evidence="1">Uncharacterized protein</fullName>
    </submittedName>
</protein>
<accession>A0A9W4UDP0</accession>
<name>A0A9W4UDP0_9PLEO</name>
<reference evidence="1" key="1">
    <citation type="submission" date="2023-01" db="EMBL/GenBank/DDBJ databases">
        <authorList>
            <person name="Van Ghelder C."/>
            <person name="Rancurel C."/>
        </authorList>
    </citation>
    <scope>NUCLEOTIDE SEQUENCE</scope>
    <source>
        <strain evidence="1">CNCM I-4278</strain>
    </source>
</reference>
<dbReference type="EMBL" id="CAOQHR010000005">
    <property type="protein sequence ID" value="CAI6334493.1"/>
    <property type="molecule type" value="Genomic_DNA"/>
</dbReference>
<dbReference type="Proteomes" id="UP001152607">
    <property type="component" value="Unassembled WGS sequence"/>
</dbReference>
<organism evidence="1 2">
    <name type="scientific">Periconia digitata</name>
    <dbReference type="NCBI Taxonomy" id="1303443"/>
    <lineage>
        <taxon>Eukaryota</taxon>
        <taxon>Fungi</taxon>
        <taxon>Dikarya</taxon>
        <taxon>Ascomycota</taxon>
        <taxon>Pezizomycotina</taxon>
        <taxon>Dothideomycetes</taxon>
        <taxon>Pleosporomycetidae</taxon>
        <taxon>Pleosporales</taxon>
        <taxon>Massarineae</taxon>
        <taxon>Periconiaceae</taxon>
        <taxon>Periconia</taxon>
    </lineage>
</organism>
<evidence type="ECO:0000313" key="2">
    <source>
        <dbReference type="Proteomes" id="UP001152607"/>
    </source>
</evidence>
<dbReference type="AlphaFoldDB" id="A0A9W4UDP0"/>
<gene>
    <name evidence="1" type="ORF">PDIGIT_LOCUS7554</name>
</gene>
<keyword evidence="2" id="KW-1185">Reference proteome</keyword>
<sequence length="69" mass="7611">MHLSDPFPMRALISLNQSLTLTADFPPTNVTSPSRKPAQSTYWSASPSSTLTCNRHFKPVSTISHPLEI</sequence>